<organism evidence="1 2">
    <name type="scientific">Calidifontibacillus erzurumensis</name>
    <dbReference type="NCBI Taxonomy" id="2741433"/>
    <lineage>
        <taxon>Bacteria</taxon>
        <taxon>Bacillati</taxon>
        <taxon>Bacillota</taxon>
        <taxon>Bacilli</taxon>
        <taxon>Bacillales</taxon>
        <taxon>Bacillaceae</taxon>
        <taxon>Calidifontibacillus/Schinkia group</taxon>
        <taxon>Calidifontibacillus</taxon>
    </lineage>
</organism>
<proteinExistence type="predicted"/>
<dbReference type="Pfam" id="PF14152">
    <property type="entry name" value="YfhE"/>
    <property type="match status" value="1"/>
</dbReference>
<dbReference type="AlphaFoldDB" id="A0A8J8GFC8"/>
<comment type="caution">
    <text evidence="1">The sequence shown here is derived from an EMBL/GenBank/DDBJ whole genome shotgun (WGS) entry which is preliminary data.</text>
</comment>
<evidence type="ECO:0000313" key="1">
    <source>
        <dbReference type="EMBL" id="NSL52136.1"/>
    </source>
</evidence>
<protein>
    <submittedName>
        <fullName evidence="1">YfhE family protein</fullName>
    </submittedName>
</protein>
<name>A0A8J8GFC8_9BACI</name>
<keyword evidence="2" id="KW-1185">Reference proteome</keyword>
<accession>A0A8J8GFC8</accession>
<gene>
    <name evidence="1" type="ORF">HR057_10260</name>
</gene>
<dbReference type="RefSeq" id="WP_173731342.1">
    <property type="nucleotide sequence ID" value="NZ_JABTTE010000013.1"/>
</dbReference>
<dbReference type="InterPro" id="IPR025437">
    <property type="entry name" value="YfhE-like"/>
</dbReference>
<evidence type="ECO:0000313" key="2">
    <source>
        <dbReference type="Proteomes" id="UP000625804"/>
    </source>
</evidence>
<sequence>MSKSKARRDRENKRSLTAAQEVLYQRAFKKADRAGGFAPRNPNA</sequence>
<dbReference type="Proteomes" id="UP000625804">
    <property type="component" value="Unassembled WGS sequence"/>
</dbReference>
<reference evidence="1" key="1">
    <citation type="submission" date="2020-06" db="EMBL/GenBank/DDBJ databases">
        <title>A novel thermopfilic bacterium from Erzurum, Turkey.</title>
        <authorList>
            <person name="Adiguzel A."/>
            <person name="Ay H."/>
            <person name="Baltaci M.O."/>
        </authorList>
    </citation>
    <scope>NUCLEOTIDE SEQUENCE</scope>
    <source>
        <strain evidence="1">P2</strain>
    </source>
</reference>
<dbReference type="EMBL" id="JABTTE010000013">
    <property type="protein sequence ID" value="NSL52136.1"/>
    <property type="molecule type" value="Genomic_DNA"/>
</dbReference>